<dbReference type="Proteomes" id="UP000019205">
    <property type="component" value="Chromosome"/>
</dbReference>
<sequence length="149" mass="16287">MIPASCPFCEEAQRLGIVVFFHGGRAGIEPESSQPFAVPRHYARVLEDFPRLQVILGHAGARDSDAMVDLAAKHENAWIGIHGQGVTSLDGIIKKTGGERLLFGTDWPWYHLGATLAKVLITTDSPQRSSIRDAILRKNAATLFPELLS</sequence>
<proteinExistence type="predicted"/>
<keyword evidence="3" id="KW-1185">Reference proteome</keyword>
<evidence type="ECO:0000313" key="3">
    <source>
        <dbReference type="Proteomes" id="UP000019205"/>
    </source>
</evidence>
<dbReference type="EMBL" id="AAOA02000002">
    <property type="protein sequence ID" value="EAQ98193.2"/>
    <property type="molecule type" value="Genomic_DNA"/>
</dbReference>
<protein>
    <submittedName>
        <fullName evidence="2">Putative metal-dependent hydrolase of the TIM-barrel fold protein</fullName>
    </submittedName>
</protein>
<comment type="caution">
    <text evidence="2">The sequence shown here is derived from an EMBL/GenBank/DDBJ whole genome shotgun (WGS) entry which is preliminary data.</text>
</comment>
<dbReference type="InterPro" id="IPR006680">
    <property type="entry name" value="Amidohydro-rel"/>
</dbReference>
<reference evidence="2 3" key="2">
    <citation type="journal article" date="2009" name="PLoS ONE">
        <title>The photosynthetic apparatus and its regulation in the aerobic gammaproteobacterium Congregibacter litoralis gen. nov., sp. nov.</title>
        <authorList>
            <person name="Spring S."/>
            <person name="Lunsdorf H."/>
            <person name="Fuchs B.M."/>
            <person name="Tindall B.J."/>
        </authorList>
    </citation>
    <scope>NUCLEOTIDE SEQUENCE [LARGE SCALE GENOMIC DNA]</scope>
    <source>
        <strain evidence="2">KT71</strain>
    </source>
</reference>
<gene>
    <name evidence="2" type="ORF">KT71_03062</name>
</gene>
<dbReference type="InterPro" id="IPR032466">
    <property type="entry name" value="Metal_Hydrolase"/>
</dbReference>
<organism evidence="2 3">
    <name type="scientific">Congregibacter litoralis KT71</name>
    <dbReference type="NCBI Taxonomy" id="314285"/>
    <lineage>
        <taxon>Bacteria</taxon>
        <taxon>Pseudomonadati</taxon>
        <taxon>Pseudomonadota</taxon>
        <taxon>Gammaproteobacteria</taxon>
        <taxon>Cellvibrionales</taxon>
        <taxon>Halieaceae</taxon>
        <taxon>Congregibacter</taxon>
    </lineage>
</organism>
<dbReference type="AlphaFoldDB" id="A4A7C4"/>
<name>A4A7C4_9GAMM</name>
<dbReference type="Pfam" id="PF04909">
    <property type="entry name" value="Amidohydro_2"/>
    <property type="match status" value="1"/>
</dbReference>
<dbReference type="eggNOG" id="COG2159">
    <property type="taxonomic scope" value="Bacteria"/>
</dbReference>
<dbReference type="SUPFAM" id="SSF51556">
    <property type="entry name" value="Metallo-dependent hydrolases"/>
    <property type="match status" value="1"/>
</dbReference>
<dbReference type="GO" id="GO:0016787">
    <property type="term" value="F:hydrolase activity"/>
    <property type="evidence" value="ECO:0007669"/>
    <property type="project" value="UniProtKB-KW"/>
</dbReference>
<evidence type="ECO:0000259" key="1">
    <source>
        <dbReference type="Pfam" id="PF04909"/>
    </source>
</evidence>
<keyword evidence="2" id="KW-0378">Hydrolase</keyword>
<dbReference type="RefSeq" id="WP_023659858.1">
    <property type="nucleotide sequence ID" value="NZ_CM002299.1"/>
</dbReference>
<dbReference type="HOGENOM" id="CLU_1746504_0_0_6"/>
<dbReference type="Gene3D" id="3.20.20.140">
    <property type="entry name" value="Metal-dependent hydrolases"/>
    <property type="match status" value="1"/>
</dbReference>
<feature type="domain" description="Amidohydrolase-related" evidence="1">
    <location>
        <begin position="5"/>
        <end position="145"/>
    </location>
</feature>
<dbReference type="STRING" id="314285.KT71_03062"/>
<reference evidence="2 3" key="1">
    <citation type="journal article" date="2007" name="Proc. Natl. Acad. Sci. U.S.A.">
        <title>Characterization of a marine gammaproteobacterium capable of aerobic anoxygenic photosynthesis.</title>
        <authorList>
            <person name="Fuchs B.M."/>
            <person name="Spring S."/>
            <person name="Teeling H."/>
            <person name="Quast C."/>
            <person name="Wulf J."/>
            <person name="Schattenhofer M."/>
            <person name="Yan S."/>
            <person name="Ferriera S."/>
            <person name="Johnson J."/>
            <person name="Glockner F.O."/>
            <person name="Amann R."/>
        </authorList>
    </citation>
    <scope>NUCLEOTIDE SEQUENCE [LARGE SCALE GENOMIC DNA]</scope>
    <source>
        <strain evidence="2">KT71</strain>
    </source>
</reference>
<accession>A4A7C4</accession>
<evidence type="ECO:0000313" key="2">
    <source>
        <dbReference type="EMBL" id="EAQ98193.2"/>
    </source>
</evidence>